<dbReference type="PANTHER" id="PTHR11227">
    <property type="entry name" value="WD-REPEAT PROTEIN INTERACTING WITH PHOSPHOINOSIDES WIPI -RELATED"/>
    <property type="match status" value="1"/>
</dbReference>
<dbReference type="Proteomes" id="UP000594638">
    <property type="component" value="Unassembled WGS sequence"/>
</dbReference>
<name>A0A8S0SZ89_OLEEU</name>
<evidence type="ECO:0000256" key="2">
    <source>
        <dbReference type="ARBA" id="ARBA00022574"/>
    </source>
</evidence>
<gene>
    <name evidence="6" type="ORF">OLEA9_A093035</name>
</gene>
<dbReference type="SMART" id="SM00320">
    <property type="entry name" value="WD40"/>
    <property type="match status" value="3"/>
</dbReference>
<dbReference type="Gramene" id="OE9A093035T1">
    <property type="protein sequence ID" value="OE9A093035C1"/>
    <property type="gene ID" value="OE9A093035"/>
</dbReference>
<organism evidence="6 7">
    <name type="scientific">Olea europaea subsp. europaea</name>
    <dbReference type="NCBI Taxonomy" id="158383"/>
    <lineage>
        <taxon>Eukaryota</taxon>
        <taxon>Viridiplantae</taxon>
        <taxon>Streptophyta</taxon>
        <taxon>Embryophyta</taxon>
        <taxon>Tracheophyta</taxon>
        <taxon>Spermatophyta</taxon>
        <taxon>Magnoliopsida</taxon>
        <taxon>eudicotyledons</taxon>
        <taxon>Gunneridae</taxon>
        <taxon>Pentapetalae</taxon>
        <taxon>asterids</taxon>
        <taxon>lamiids</taxon>
        <taxon>Lamiales</taxon>
        <taxon>Oleaceae</taxon>
        <taxon>Oleeae</taxon>
        <taxon>Olea</taxon>
    </lineage>
</organism>
<keyword evidence="7" id="KW-1185">Reference proteome</keyword>
<sequence>MATPSKFSSKPNPNQIFPPPMLESYIEQLQEMQPDPTDNEPGNDGAYYSDDCNNILQSYVFLDPDLNSVCESTPVLLHVSFNQDYRYFAIGTDRGFRVYECDPFREVLRREFERNGGVGTVEMHFWFGTLALVGGGETPLYPLNKVMIWEALRNSCIGDIPFRSEVRGVRLLSNRIVVVLEHKIFVYNLKDLKMLRQIETIANPKGLCAVSEVAGSFVLVCPALQKGRVRVEYNGSKRAKVISAHESGIACFTLSRDGNLVATASTKGTLVRIFNTHDGTLLQEVRRGADRAEIYSLAFSLTAQWLAVSSNKGTVHVFKVGSDSSNCPPDRNLDAATSSSSLSFVKGVLPQYFNSDRSVAQFRFPEGVQCIVGFGNRENKILILGMDGSFYLCKFDQLTGGEMTQLDYHNFLQP</sequence>
<dbReference type="Pfam" id="PF21032">
    <property type="entry name" value="PROPPIN"/>
    <property type="match status" value="1"/>
</dbReference>
<keyword evidence="2" id="KW-0853">WD repeat</keyword>
<dbReference type="GO" id="GO:0034045">
    <property type="term" value="C:phagophore assembly site membrane"/>
    <property type="evidence" value="ECO:0007669"/>
    <property type="project" value="UniProtKB-SubCell"/>
</dbReference>
<dbReference type="InterPro" id="IPR001680">
    <property type="entry name" value="WD40_rpt"/>
</dbReference>
<reference evidence="6 7" key="1">
    <citation type="submission" date="2019-12" db="EMBL/GenBank/DDBJ databases">
        <authorList>
            <person name="Alioto T."/>
            <person name="Alioto T."/>
            <person name="Gomez Garrido J."/>
        </authorList>
    </citation>
    <scope>NUCLEOTIDE SEQUENCE [LARGE SCALE GENOMIC DNA]</scope>
</reference>
<dbReference type="EMBL" id="CACTIH010005574">
    <property type="protein sequence ID" value="CAA2997961.1"/>
    <property type="molecule type" value="Genomic_DNA"/>
</dbReference>
<feature type="compositionally biased region" description="Polar residues" evidence="5">
    <location>
        <begin position="1"/>
        <end position="15"/>
    </location>
</feature>
<dbReference type="SUPFAM" id="SSF50978">
    <property type="entry name" value="WD40 repeat-like"/>
    <property type="match status" value="1"/>
</dbReference>
<proteinExistence type="inferred from homology"/>
<evidence type="ECO:0000256" key="4">
    <source>
        <dbReference type="ARBA" id="ARBA00025740"/>
    </source>
</evidence>
<comment type="subcellular location">
    <subcellularLocation>
        <location evidence="1">Preautophagosomal structure membrane</location>
        <topology evidence="1">Peripheral membrane protein</topology>
    </subcellularLocation>
</comment>
<evidence type="ECO:0000256" key="5">
    <source>
        <dbReference type="SAM" id="MobiDB-lite"/>
    </source>
</evidence>
<dbReference type="AlphaFoldDB" id="A0A8S0SZ89"/>
<evidence type="ECO:0000313" key="6">
    <source>
        <dbReference type="EMBL" id="CAA2997961.1"/>
    </source>
</evidence>
<feature type="region of interest" description="Disordered" evidence="5">
    <location>
        <begin position="1"/>
        <end position="20"/>
    </location>
</feature>
<accession>A0A8S0SZ89</accession>
<dbReference type="OrthoDB" id="1667587at2759"/>
<evidence type="ECO:0000256" key="1">
    <source>
        <dbReference type="ARBA" id="ARBA00004623"/>
    </source>
</evidence>
<dbReference type="InterPro" id="IPR036322">
    <property type="entry name" value="WD40_repeat_dom_sf"/>
</dbReference>
<comment type="caution">
    <text evidence="6">The sequence shown here is derived from an EMBL/GenBank/DDBJ whole genome shotgun (WGS) entry which is preliminary data.</text>
</comment>
<evidence type="ECO:0000256" key="3">
    <source>
        <dbReference type="ARBA" id="ARBA00022737"/>
    </source>
</evidence>
<dbReference type="InterPro" id="IPR048720">
    <property type="entry name" value="PROPPIN"/>
</dbReference>
<dbReference type="InterPro" id="IPR015943">
    <property type="entry name" value="WD40/YVTN_repeat-like_dom_sf"/>
</dbReference>
<dbReference type="Gene3D" id="2.130.10.10">
    <property type="entry name" value="YVTN repeat-like/Quinoprotein amine dehydrogenase"/>
    <property type="match status" value="1"/>
</dbReference>
<evidence type="ECO:0000313" key="7">
    <source>
        <dbReference type="Proteomes" id="UP000594638"/>
    </source>
</evidence>
<comment type="similarity">
    <text evidence="4">Belongs to the WD repeat PROPPIN family.</text>
</comment>
<keyword evidence="3" id="KW-0677">Repeat</keyword>
<protein>
    <submittedName>
        <fullName evidence="6">Autophagy-related 18a</fullName>
    </submittedName>
</protein>